<name>A0AAU1TZ05_9ACTN</name>
<feature type="region of interest" description="Disordered" evidence="1">
    <location>
        <begin position="84"/>
        <end position="126"/>
    </location>
</feature>
<proteinExistence type="predicted"/>
<sequence length="126" mass="14010">MTQAAPWTACDETGTMNWMATWTIKPEPVTGTAVDEVIRRYFTELGRLAQGRSATEAELRAVLAEDPHRVIEVNKLQPRRAVQRLKTEHTGSSGSVLLMPPPTFDQPPGQEAHRACTTRTGSRQVR</sequence>
<protein>
    <submittedName>
        <fullName evidence="2">Uncharacterized protein</fullName>
    </submittedName>
</protein>
<dbReference type="EMBL" id="CP108195">
    <property type="protein sequence ID" value="WTS09966.1"/>
    <property type="molecule type" value="Genomic_DNA"/>
</dbReference>
<evidence type="ECO:0000313" key="2">
    <source>
        <dbReference type="EMBL" id="WTS09966.1"/>
    </source>
</evidence>
<evidence type="ECO:0000256" key="1">
    <source>
        <dbReference type="SAM" id="MobiDB-lite"/>
    </source>
</evidence>
<reference evidence="2" key="1">
    <citation type="submission" date="2022-10" db="EMBL/GenBank/DDBJ databases">
        <title>The complete genomes of actinobacterial strains from the NBC collection.</title>
        <authorList>
            <person name="Joergensen T.S."/>
            <person name="Alvarez Arevalo M."/>
            <person name="Sterndorff E.B."/>
            <person name="Faurdal D."/>
            <person name="Vuksanovic O."/>
            <person name="Mourched A.-S."/>
            <person name="Charusanti P."/>
            <person name="Shaw S."/>
            <person name="Blin K."/>
            <person name="Weber T."/>
        </authorList>
    </citation>
    <scope>NUCLEOTIDE SEQUENCE</scope>
    <source>
        <strain evidence="2">NBC_00119</strain>
    </source>
</reference>
<gene>
    <name evidence="2" type="ORF">OHU69_01885</name>
</gene>
<feature type="compositionally biased region" description="Polar residues" evidence="1">
    <location>
        <begin position="117"/>
        <end position="126"/>
    </location>
</feature>
<organism evidence="2">
    <name type="scientific">Streptomyces sp. NBC_00119</name>
    <dbReference type="NCBI Taxonomy" id="2975659"/>
    <lineage>
        <taxon>Bacteria</taxon>
        <taxon>Bacillati</taxon>
        <taxon>Actinomycetota</taxon>
        <taxon>Actinomycetes</taxon>
        <taxon>Kitasatosporales</taxon>
        <taxon>Streptomycetaceae</taxon>
        <taxon>Streptomyces</taxon>
    </lineage>
</organism>
<dbReference type="AlphaFoldDB" id="A0AAU1TZ05"/>
<accession>A0AAU1TZ05</accession>